<dbReference type="PROSITE" id="PS50005">
    <property type="entry name" value="TPR"/>
    <property type="match status" value="1"/>
</dbReference>
<proteinExistence type="predicted"/>
<feature type="repeat" description="TPR" evidence="3">
    <location>
        <begin position="115"/>
        <end position="148"/>
    </location>
</feature>
<keyword evidence="2 3" id="KW-0802">TPR repeat</keyword>
<gene>
    <name evidence="4" type="primary">pilF</name>
    <name evidence="4" type="ORF">LA76x_2334</name>
</gene>
<dbReference type="eggNOG" id="COG3063">
    <property type="taxonomic scope" value="Bacteria"/>
</dbReference>
<dbReference type="SMART" id="SM00028">
    <property type="entry name" value="TPR"/>
    <property type="match status" value="3"/>
</dbReference>
<dbReference type="PANTHER" id="PTHR44858:SF1">
    <property type="entry name" value="UDP-N-ACETYLGLUCOSAMINE--PEPTIDE N-ACETYLGLUCOSAMINYLTRANSFERASE SPINDLY-RELATED"/>
    <property type="match status" value="1"/>
</dbReference>
<dbReference type="Proteomes" id="UP000060787">
    <property type="component" value="Chromosome"/>
</dbReference>
<organism evidence="4 5">
    <name type="scientific">Lysobacter antibioticus</name>
    <dbReference type="NCBI Taxonomy" id="84531"/>
    <lineage>
        <taxon>Bacteria</taxon>
        <taxon>Pseudomonadati</taxon>
        <taxon>Pseudomonadota</taxon>
        <taxon>Gammaproteobacteria</taxon>
        <taxon>Lysobacterales</taxon>
        <taxon>Lysobacteraceae</taxon>
        <taxon>Lysobacter</taxon>
    </lineage>
</organism>
<dbReference type="InterPro" id="IPR011990">
    <property type="entry name" value="TPR-like_helical_dom_sf"/>
</dbReference>
<keyword evidence="5" id="KW-1185">Reference proteome</keyword>
<dbReference type="KEGG" id="lab:LA76x_2334"/>
<dbReference type="STRING" id="84531.LA76x_2334"/>
<dbReference type="InterPro" id="IPR019734">
    <property type="entry name" value="TPR_rpt"/>
</dbReference>
<evidence type="ECO:0000313" key="4">
    <source>
        <dbReference type="EMBL" id="ALN80467.1"/>
    </source>
</evidence>
<evidence type="ECO:0000256" key="3">
    <source>
        <dbReference type="PROSITE-ProRule" id="PRU00339"/>
    </source>
</evidence>
<dbReference type="NCBIfam" id="TIGR02521">
    <property type="entry name" value="type_IV_pilW"/>
    <property type="match status" value="1"/>
</dbReference>
<dbReference type="PATRIC" id="fig|84531.8.peg.2345"/>
<dbReference type="EMBL" id="CP011129">
    <property type="protein sequence ID" value="ALN80467.1"/>
    <property type="molecule type" value="Genomic_DNA"/>
</dbReference>
<sequence length="296" mass="31592">MSAMLLPEVPRSTASNRLPAAPRVRAVRTIVLLTVVVLAASACNRLSFIRPNMERKGFKQTAVDYDIGDKRGGRSGGEASALGRIQSAQSHLMAGDRDKARSEIKQALQFDSKSAEAYSLLAVMAEQDGNNAQAGAHYRKAAELAPDRGAALNNYGVWLCANNRASEGLTWFDKALADPRYGTPAVVLANSGACADTLGQGERADRDLRLAISLEPTNAMALGAMAKRQLRLGNAFEARAFSERRLAVEPVTPEALMTASQIEQKLGDTAAAARYVQRMRAEFPDAQGSGTGDGGR</sequence>
<dbReference type="PANTHER" id="PTHR44858">
    <property type="entry name" value="TETRATRICOPEPTIDE REPEAT PROTEIN 6"/>
    <property type="match status" value="1"/>
</dbReference>
<dbReference type="Pfam" id="PF13181">
    <property type="entry name" value="TPR_8"/>
    <property type="match status" value="1"/>
</dbReference>
<evidence type="ECO:0000256" key="1">
    <source>
        <dbReference type="ARBA" id="ARBA00022737"/>
    </source>
</evidence>
<accession>A0A0S2FAE5</accession>
<dbReference type="InterPro" id="IPR050498">
    <property type="entry name" value="Ycf3"/>
</dbReference>
<dbReference type="Gene3D" id="1.25.40.10">
    <property type="entry name" value="Tetratricopeptide repeat domain"/>
    <property type="match status" value="1"/>
</dbReference>
<name>A0A0S2FAE5_LYSAN</name>
<reference evidence="4 5" key="1">
    <citation type="journal article" date="2015" name="BMC Genomics">
        <title>Comparative genomics and metabolic profiling of the genus Lysobacter.</title>
        <authorList>
            <person name="de Bruijn I."/>
            <person name="Cheng X."/>
            <person name="de Jager V."/>
            <person name="Exposito R.G."/>
            <person name="Watrous J."/>
            <person name="Patel N."/>
            <person name="Postma J."/>
            <person name="Dorrestein P.C."/>
            <person name="Kobayashi D."/>
            <person name="Raaijmakers J.M."/>
        </authorList>
    </citation>
    <scope>NUCLEOTIDE SEQUENCE [LARGE SCALE GENOMIC DNA]</scope>
    <source>
        <strain evidence="4 5">76</strain>
    </source>
</reference>
<evidence type="ECO:0000256" key="2">
    <source>
        <dbReference type="ARBA" id="ARBA00022803"/>
    </source>
</evidence>
<dbReference type="InterPro" id="IPR013360">
    <property type="entry name" value="Pilus_4_PilW"/>
</dbReference>
<protein>
    <submittedName>
        <fullName evidence="4">Type IV pilus biogenesis/stability protein PilW</fullName>
    </submittedName>
</protein>
<evidence type="ECO:0000313" key="5">
    <source>
        <dbReference type="Proteomes" id="UP000060787"/>
    </source>
</evidence>
<keyword evidence="1" id="KW-0677">Repeat</keyword>
<dbReference type="AlphaFoldDB" id="A0A0S2FAE5"/>
<dbReference type="SUPFAM" id="SSF48452">
    <property type="entry name" value="TPR-like"/>
    <property type="match status" value="1"/>
</dbReference>